<accession>A0A918WEF6</accession>
<sequence>MTIILNGAPAQTSASTVSELLDELGLADKPVIVEHNQAALLKTEHQSASITENDQLEVITLAAGG</sequence>
<dbReference type="InterPro" id="IPR012675">
    <property type="entry name" value="Beta-grasp_dom_sf"/>
</dbReference>
<reference evidence="1" key="1">
    <citation type="journal article" date="2014" name="Int. J. Syst. Evol. Microbiol.">
        <title>Complete genome sequence of Corynebacterium casei LMG S-19264T (=DSM 44701T), isolated from a smear-ripened cheese.</title>
        <authorList>
            <consortium name="US DOE Joint Genome Institute (JGI-PGF)"/>
            <person name="Walter F."/>
            <person name="Albersmeier A."/>
            <person name="Kalinowski J."/>
            <person name="Ruckert C."/>
        </authorList>
    </citation>
    <scope>NUCLEOTIDE SEQUENCE</scope>
    <source>
        <strain evidence="1">KCTC 12988</strain>
    </source>
</reference>
<dbReference type="RefSeq" id="WP_189566167.1">
    <property type="nucleotide sequence ID" value="NZ_BMXI01000001.1"/>
</dbReference>
<keyword evidence="2" id="KW-1185">Reference proteome</keyword>
<dbReference type="Proteomes" id="UP000644507">
    <property type="component" value="Unassembled WGS sequence"/>
</dbReference>
<comment type="caution">
    <text evidence="1">The sequence shown here is derived from an EMBL/GenBank/DDBJ whole genome shotgun (WGS) entry which is preliminary data.</text>
</comment>
<dbReference type="PANTHER" id="PTHR34472:SF1">
    <property type="entry name" value="SULFUR CARRIER PROTEIN THIS"/>
    <property type="match status" value="1"/>
</dbReference>
<dbReference type="InterPro" id="IPR016155">
    <property type="entry name" value="Mopterin_synth/thiamin_S_b"/>
</dbReference>
<dbReference type="SUPFAM" id="SSF54285">
    <property type="entry name" value="MoaD/ThiS"/>
    <property type="match status" value="1"/>
</dbReference>
<organism evidence="1 2">
    <name type="scientific">Roseibacillus persicicus</name>
    <dbReference type="NCBI Taxonomy" id="454148"/>
    <lineage>
        <taxon>Bacteria</taxon>
        <taxon>Pseudomonadati</taxon>
        <taxon>Verrucomicrobiota</taxon>
        <taxon>Verrucomicrobiia</taxon>
        <taxon>Verrucomicrobiales</taxon>
        <taxon>Verrucomicrobiaceae</taxon>
        <taxon>Roseibacillus</taxon>
    </lineage>
</organism>
<dbReference type="AlphaFoldDB" id="A0A918WEF6"/>
<dbReference type="InterPro" id="IPR010035">
    <property type="entry name" value="Thi_S"/>
</dbReference>
<evidence type="ECO:0000313" key="1">
    <source>
        <dbReference type="EMBL" id="GHC40005.1"/>
    </source>
</evidence>
<dbReference type="NCBIfam" id="TIGR01683">
    <property type="entry name" value="thiS"/>
    <property type="match status" value="1"/>
</dbReference>
<dbReference type="InterPro" id="IPR003749">
    <property type="entry name" value="ThiS/MoaD-like"/>
</dbReference>
<evidence type="ECO:0000313" key="2">
    <source>
        <dbReference type="Proteomes" id="UP000644507"/>
    </source>
</evidence>
<dbReference type="Gene3D" id="3.10.20.30">
    <property type="match status" value="1"/>
</dbReference>
<dbReference type="CDD" id="cd00565">
    <property type="entry name" value="Ubl_ThiS"/>
    <property type="match status" value="1"/>
</dbReference>
<protein>
    <recommendedName>
        <fullName evidence="3">Thiamine biosynthesis protein ThiS</fullName>
    </recommendedName>
</protein>
<gene>
    <name evidence="1" type="ORF">GCM10007100_00350</name>
</gene>
<proteinExistence type="predicted"/>
<evidence type="ECO:0008006" key="3">
    <source>
        <dbReference type="Google" id="ProtNLM"/>
    </source>
</evidence>
<name>A0A918WEF6_9BACT</name>
<reference evidence="1" key="2">
    <citation type="submission" date="2020-09" db="EMBL/GenBank/DDBJ databases">
        <authorList>
            <person name="Sun Q."/>
            <person name="Kim S."/>
        </authorList>
    </citation>
    <scope>NUCLEOTIDE SEQUENCE</scope>
    <source>
        <strain evidence="1">KCTC 12988</strain>
    </source>
</reference>
<dbReference type="EMBL" id="BMXI01000001">
    <property type="protein sequence ID" value="GHC40005.1"/>
    <property type="molecule type" value="Genomic_DNA"/>
</dbReference>
<dbReference type="Pfam" id="PF02597">
    <property type="entry name" value="ThiS"/>
    <property type="match status" value="1"/>
</dbReference>
<dbReference type="PANTHER" id="PTHR34472">
    <property type="entry name" value="SULFUR CARRIER PROTEIN THIS"/>
    <property type="match status" value="1"/>
</dbReference>